<feature type="compositionally biased region" description="Acidic residues" evidence="3">
    <location>
        <begin position="610"/>
        <end position="625"/>
    </location>
</feature>
<feature type="domain" description="RRM" evidence="4">
    <location>
        <begin position="89"/>
        <end position="163"/>
    </location>
</feature>
<feature type="compositionally biased region" description="Basic and acidic residues" evidence="3">
    <location>
        <begin position="191"/>
        <end position="210"/>
    </location>
</feature>
<dbReference type="Pfam" id="PF00076">
    <property type="entry name" value="RRM_1"/>
    <property type="match status" value="1"/>
</dbReference>
<feature type="compositionally biased region" description="Basic and acidic residues" evidence="3">
    <location>
        <begin position="333"/>
        <end position="349"/>
    </location>
</feature>
<protein>
    <recommendedName>
        <fullName evidence="4">RRM domain-containing protein</fullName>
    </recommendedName>
</protein>
<sequence length="818" mass="91861">MSAQTGKKGKKKAKAKTVSLNDFLGDTSTPGVVKQIDWADEVDEDFSPVSNSIAYLSTSAPKVITLPTAPRASRSVEIDQSRIPQNGPYTAFVGNLAYDVDEEVLHDFFKELAIVHVRLPEENGRFKGFGYVQFEDKQSLIKALEMNDTQLLRRNVRIDIADNQQNKDGGSWGRGDRSDRYGSGPDPTESNWRRASNDDHSDARDFDKYGETPPLESHRYGHYSSDYGHSMRRQHQYGSGYNDRRYNNRRGSGRNDGYEGGGQYRKSSYSYDQPRGYDDRGYGSRRYDRQRSDDYDRSGYNRNRYDDGGYSRGYERRGYDRGAYERGTTAPEPPRERPQLNLKPREKPLNENTSNASERSSSIFGSAKPVDTATKEREIEEKLQRAPVERQTSEKKSSSIFGNAKPVNTAARELEMEDKIAAQQKDIFEKAAAKPPPSQTRSSVFGDARPVDTASRERQIEDKLRRQEQEYVSQTSREESRPRRHSRKSSEQSEETYPASPKRRSRTSSTKSTDEIKESAGAPQEKASETRKSEFRPAPLPKENAWGRKTTSASDKHQVTQSTSYAAPREVQSKKIRSAPSPAANAWNRGPPKVDQLRGEREEAEGNSKDDDEEERTPEGAADEEAAMKKHRTEPGDGSEGGEQQSYVASARRDHRYKSDGSSDAYQDRRGGGGRYERRKNSSGDQYNKNRNNSDGNRRRGDGDSQSYQRDNRDQGSSNTQKDFRSNSGNRASAGGSSNSRSDCNEKKRDSSPDSRPECDRPDAAGQEQPTSGGKQPKGKSRAPPQAENEEPVKFASQSKFALLAIEDSGDEDNAVDY</sequence>
<proteinExistence type="predicted"/>
<feature type="compositionally biased region" description="Polar residues" evidence="3">
    <location>
        <begin position="549"/>
        <end position="565"/>
    </location>
</feature>
<comment type="caution">
    <text evidence="5">The sequence shown here is derived from an EMBL/GenBank/DDBJ whole genome shotgun (WGS) entry which is preliminary data.</text>
</comment>
<dbReference type="PANTHER" id="PTHR23236">
    <property type="entry name" value="EUKARYOTIC TRANSLATION INITIATION FACTOR 4B/4H"/>
    <property type="match status" value="1"/>
</dbReference>
<dbReference type="Gene3D" id="3.30.70.330">
    <property type="match status" value="1"/>
</dbReference>
<dbReference type="InterPro" id="IPR000504">
    <property type="entry name" value="RRM_dom"/>
</dbReference>
<dbReference type="InterPro" id="IPR012677">
    <property type="entry name" value="Nucleotide-bd_a/b_plait_sf"/>
</dbReference>
<dbReference type="InterPro" id="IPR035979">
    <property type="entry name" value="RBD_domain_sf"/>
</dbReference>
<feature type="compositionally biased region" description="Basic and acidic residues" evidence="3">
    <location>
        <begin position="412"/>
        <end position="432"/>
    </location>
</feature>
<feature type="region of interest" description="Disordered" evidence="3">
    <location>
        <begin position="162"/>
        <end position="796"/>
    </location>
</feature>
<feature type="compositionally biased region" description="Low complexity" evidence="3">
    <location>
        <begin position="726"/>
        <end position="742"/>
    </location>
</feature>
<dbReference type="PROSITE" id="PS50102">
    <property type="entry name" value="RRM"/>
    <property type="match status" value="1"/>
</dbReference>
<feature type="compositionally biased region" description="Basic and acidic residues" evidence="3">
    <location>
        <begin position="743"/>
        <end position="763"/>
    </location>
</feature>
<dbReference type="Proteomes" id="UP001642483">
    <property type="component" value="Unassembled WGS sequence"/>
</dbReference>
<organism evidence="5 6">
    <name type="scientific">Clavelina lepadiformis</name>
    <name type="common">Light-bulb sea squirt</name>
    <name type="synonym">Ascidia lepadiformis</name>
    <dbReference type="NCBI Taxonomy" id="159417"/>
    <lineage>
        <taxon>Eukaryota</taxon>
        <taxon>Metazoa</taxon>
        <taxon>Chordata</taxon>
        <taxon>Tunicata</taxon>
        <taxon>Ascidiacea</taxon>
        <taxon>Aplousobranchia</taxon>
        <taxon>Clavelinidae</taxon>
        <taxon>Clavelina</taxon>
    </lineage>
</organism>
<reference evidence="5 6" key="1">
    <citation type="submission" date="2024-02" db="EMBL/GenBank/DDBJ databases">
        <authorList>
            <person name="Daric V."/>
            <person name="Darras S."/>
        </authorList>
    </citation>
    <scope>NUCLEOTIDE SEQUENCE [LARGE SCALE GENOMIC DNA]</scope>
</reference>
<name>A0ABP0GD91_CLALP</name>
<feature type="compositionally biased region" description="Basic and acidic residues" evidence="3">
    <location>
        <begin position="657"/>
        <end position="682"/>
    </location>
</feature>
<dbReference type="SMART" id="SM00360">
    <property type="entry name" value="RRM"/>
    <property type="match status" value="1"/>
</dbReference>
<evidence type="ECO:0000313" key="6">
    <source>
        <dbReference type="Proteomes" id="UP001642483"/>
    </source>
</evidence>
<evidence type="ECO:0000256" key="3">
    <source>
        <dbReference type="SAM" id="MobiDB-lite"/>
    </source>
</evidence>
<dbReference type="SUPFAM" id="SSF54928">
    <property type="entry name" value="RNA-binding domain, RBD"/>
    <property type="match status" value="1"/>
</dbReference>
<dbReference type="InterPro" id="IPR033107">
    <property type="entry name" value="EIF-4B_RRM"/>
</dbReference>
<evidence type="ECO:0000256" key="1">
    <source>
        <dbReference type="ARBA" id="ARBA00022884"/>
    </source>
</evidence>
<keyword evidence="6" id="KW-1185">Reference proteome</keyword>
<gene>
    <name evidence="5" type="ORF">CVLEPA_LOCUS20876</name>
</gene>
<feature type="compositionally biased region" description="Basic and acidic residues" evidence="3">
    <location>
        <begin position="373"/>
        <end position="397"/>
    </location>
</feature>
<evidence type="ECO:0000313" key="5">
    <source>
        <dbReference type="EMBL" id="CAK8688923.1"/>
    </source>
</evidence>
<feature type="compositionally biased region" description="Basic and acidic residues" evidence="3">
    <location>
        <begin position="526"/>
        <end position="535"/>
    </location>
</feature>
<feature type="compositionally biased region" description="Basic and acidic residues" evidence="3">
    <location>
        <begin position="275"/>
        <end position="324"/>
    </location>
</feature>
<dbReference type="PANTHER" id="PTHR23236:SF2">
    <property type="entry name" value="EUKARYOTIC TRANSLATION INITIATION FACTOR 4B"/>
    <property type="match status" value="1"/>
</dbReference>
<evidence type="ECO:0000259" key="4">
    <source>
        <dbReference type="PROSITE" id="PS50102"/>
    </source>
</evidence>
<keyword evidence="1 2" id="KW-0694">RNA-binding</keyword>
<evidence type="ECO:0000256" key="2">
    <source>
        <dbReference type="PROSITE-ProRule" id="PRU00176"/>
    </source>
</evidence>
<feature type="compositionally biased region" description="Basic and acidic residues" evidence="3">
    <location>
        <begin position="454"/>
        <end position="469"/>
    </location>
</feature>
<accession>A0ABP0GD91</accession>
<dbReference type="CDD" id="cd12402">
    <property type="entry name" value="RRM_eIF4B"/>
    <property type="match status" value="1"/>
</dbReference>
<feature type="compositionally biased region" description="Basic and acidic residues" evidence="3">
    <location>
        <begin position="595"/>
        <end position="609"/>
    </location>
</feature>
<dbReference type="EMBL" id="CAWYQH010000108">
    <property type="protein sequence ID" value="CAK8688923.1"/>
    <property type="molecule type" value="Genomic_DNA"/>
</dbReference>
<feature type="compositionally biased region" description="Polar residues" evidence="3">
    <location>
        <begin position="350"/>
        <end position="364"/>
    </location>
</feature>